<feature type="domain" description="Endonuclease/exonuclease/phosphatase" evidence="2">
    <location>
        <begin position="24"/>
        <end position="269"/>
    </location>
</feature>
<dbReference type="Proteomes" id="UP000266441">
    <property type="component" value="Unassembled WGS sequence"/>
</dbReference>
<evidence type="ECO:0000256" key="1">
    <source>
        <dbReference type="SAM" id="SignalP"/>
    </source>
</evidence>
<dbReference type="InterPro" id="IPR050410">
    <property type="entry name" value="CCR4/nocturin_mRNA_transcr"/>
</dbReference>
<dbReference type="PANTHER" id="PTHR12121">
    <property type="entry name" value="CARBON CATABOLITE REPRESSOR PROTEIN 4"/>
    <property type="match status" value="1"/>
</dbReference>
<organism evidence="3 4">
    <name type="scientific">Mariniphaga sediminis</name>
    <dbReference type="NCBI Taxonomy" id="1628158"/>
    <lineage>
        <taxon>Bacteria</taxon>
        <taxon>Pseudomonadati</taxon>
        <taxon>Bacteroidota</taxon>
        <taxon>Bacteroidia</taxon>
        <taxon>Marinilabiliales</taxon>
        <taxon>Prolixibacteraceae</taxon>
        <taxon>Mariniphaga</taxon>
    </lineage>
</organism>
<dbReference type="SUPFAM" id="SSF56219">
    <property type="entry name" value="DNase I-like"/>
    <property type="match status" value="1"/>
</dbReference>
<comment type="caution">
    <text evidence="3">The sequence shown here is derived from an EMBL/GenBank/DDBJ whole genome shotgun (WGS) entry which is preliminary data.</text>
</comment>
<dbReference type="InterPro" id="IPR036691">
    <property type="entry name" value="Endo/exonu/phosph_ase_sf"/>
</dbReference>
<accession>A0A399CX39</accession>
<dbReference type="OrthoDB" id="9793162at2"/>
<dbReference type="GO" id="GO:0004519">
    <property type="term" value="F:endonuclease activity"/>
    <property type="evidence" value="ECO:0007669"/>
    <property type="project" value="UniProtKB-KW"/>
</dbReference>
<dbReference type="Pfam" id="PF03372">
    <property type="entry name" value="Exo_endo_phos"/>
    <property type="match status" value="1"/>
</dbReference>
<evidence type="ECO:0000313" key="3">
    <source>
        <dbReference type="EMBL" id="RIH64009.1"/>
    </source>
</evidence>
<evidence type="ECO:0000259" key="2">
    <source>
        <dbReference type="Pfam" id="PF03372"/>
    </source>
</evidence>
<dbReference type="Gene3D" id="3.60.10.10">
    <property type="entry name" value="Endonuclease/exonuclease/phosphatase"/>
    <property type="match status" value="1"/>
</dbReference>
<name>A0A399CX39_9BACT</name>
<sequence length="279" mass="32151">MKKVLFLLVVFIGINSFAQDFNVITFNIRNNNPNNDDGENAWPLRKELVCQLLQFHEAAIFGLQEAYDNQVQYVDSYLKKFEWIGVGRDDGKKAGEFSPIFYNTEIFKLEKKGWFWLSETPGKPGKGWDADCVRICTYGKFVQKETGKKLLVFNTHFDHRGAQARSNSVDLVLQKIEELNEEGLPVVFMGDLNMLPEEAPIKRLKENLSDSREVTRELPYGPYGTTSNGFNFLSELKDRIDYIFVNEPIDVLKYAVLSDSKNRHFFSDHLPVFVKVSLK</sequence>
<keyword evidence="3" id="KW-0378">Hydrolase</keyword>
<keyword evidence="3" id="KW-0255">Endonuclease</keyword>
<dbReference type="RefSeq" id="WP_119351071.1">
    <property type="nucleotide sequence ID" value="NZ_QWET01000014.1"/>
</dbReference>
<dbReference type="AlphaFoldDB" id="A0A399CX39"/>
<keyword evidence="1" id="KW-0732">Signal</keyword>
<keyword evidence="3" id="KW-0540">Nuclease</keyword>
<reference evidence="3 4" key="1">
    <citation type="journal article" date="2015" name="Int. J. Syst. Evol. Microbiol.">
        <title>Mariniphaga sediminis sp. nov., isolated from coastal sediment.</title>
        <authorList>
            <person name="Wang F.Q."/>
            <person name="Shen Q.Y."/>
            <person name="Chen G.J."/>
            <person name="Du Z.J."/>
        </authorList>
    </citation>
    <scope>NUCLEOTIDE SEQUENCE [LARGE SCALE GENOMIC DNA]</scope>
    <source>
        <strain evidence="3 4">SY21</strain>
    </source>
</reference>
<dbReference type="CDD" id="cd09083">
    <property type="entry name" value="EEP-1"/>
    <property type="match status" value="1"/>
</dbReference>
<dbReference type="InterPro" id="IPR005135">
    <property type="entry name" value="Endo/exonuclease/phosphatase"/>
</dbReference>
<keyword evidence="4" id="KW-1185">Reference proteome</keyword>
<dbReference type="EMBL" id="QWET01000014">
    <property type="protein sequence ID" value="RIH64009.1"/>
    <property type="molecule type" value="Genomic_DNA"/>
</dbReference>
<dbReference type="GO" id="GO:0000175">
    <property type="term" value="F:3'-5'-RNA exonuclease activity"/>
    <property type="evidence" value="ECO:0007669"/>
    <property type="project" value="TreeGrafter"/>
</dbReference>
<feature type="signal peptide" evidence="1">
    <location>
        <begin position="1"/>
        <end position="18"/>
    </location>
</feature>
<keyword evidence="3" id="KW-0269">Exonuclease</keyword>
<dbReference type="PANTHER" id="PTHR12121:SF36">
    <property type="entry name" value="ENDONUCLEASE_EXONUCLEASE_PHOSPHATASE DOMAIN-CONTAINING PROTEIN"/>
    <property type="match status" value="1"/>
</dbReference>
<gene>
    <name evidence="3" type="ORF">D1164_16895</name>
</gene>
<feature type="chain" id="PRO_5017349928" evidence="1">
    <location>
        <begin position="19"/>
        <end position="279"/>
    </location>
</feature>
<proteinExistence type="predicted"/>
<protein>
    <submittedName>
        <fullName evidence="3">Endonuclease/exonuclease/phosphatase family protein</fullName>
    </submittedName>
</protein>
<evidence type="ECO:0000313" key="4">
    <source>
        <dbReference type="Proteomes" id="UP000266441"/>
    </source>
</evidence>